<protein>
    <recommendedName>
        <fullName evidence="6">Hydrophobin</fullName>
    </recommendedName>
</protein>
<dbReference type="CDD" id="cd23507">
    <property type="entry name" value="hydrophobin_I"/>
    <property type="match status" value="1"/>
</dbReference>
<keyword evidence="8" id="KW-1185">Reference proteome</keyword>
<keyword evidence="6" id="KW-0732">Signal</keyword>
<sequence>MFARVSTFFLFFFFALCASATVVPRTDPASQCNTGSLQCCNDVQASSNPVVALLAGLLGIVLGPITAQVGLTCSPITVIGAGGTSCSAQPVCCTGNSFSGLLVLGCTPVNLNL</sequence>
<dbReference type="InterPro" id="IPR001338">
    <property type="entry name" value="Class_I_Hydrophobin"/>
</dbReference>
<dbReference type="InParanoid" id="A0A369KDH2"/>
<comment type="caution">
    <text evidence="7">The sequence shown here is derived from an EMBL/GenBank/DDBJ whole genome shotgun (WGS) entry which is preliminary data.</text>
</comment>
<feature type="chain" id="PRO_5016483856" description="Hydrophobin" evidence="6">
    <location>
        <begin position="21"/>
        <end position="113"/>
    </location>
</feature>
<proteinExistence type="inferred from homology"/>
<comment type="similarity">
    <text evidence="2 6">Belongs to the fungal hydrophobin family.</text>
</comment>
<reference evidence="7" key="1">
    <citation type="submission" date="2018-04" db="EMBL/GenBank/DDBJ databases">
        <title>Whole genome sequencing of Hypsizygus marmoreus.</title>
        <authorList>
            <person name="Choi I.-G."/>
            <person name="Min B."/>
            <person name="Kim J.-G."/>
            <person name="Kim S."/>
            <person name="Oh Y.-L."/>
            <person name="Kong W.-S."/>
            <person name="Park H."/>
            <person name="Jeong J."/>
            <person name="Song E.-S."/>
        </authorList>
    </citation>
    <scope>NUCLEOTIDE SEQUENCE [LARGE SCALE GENOMIC DNA]</scope>
    <source>
        <strain evidence="7">51987-8</strain>
    </source>
</reference>
<dbReference type="OrthoDB" id="4225815at2759"/>
<dbReference type="EMBL" id="LUEZ02000009">
    <property type="protein sequence ID" value="RDB29813.1"/>
    <property type="molecule type" value="Genomic_DNA"/>
</dbReference>
<keyword evidence="3 6" id="KW-0134">Cell wall</keyword>
<feature type="signal peptide" evidence="6">
    <location>
        <begin position="1"/>
        <end position="20"/>
    </location>
</feature>
<dbReference type="SMART" id="SM00075">
    <property type="entry name" value="HYDRO"/>
    <property type="match status" value="1"/>
</dbReference>
<evidence type="ECO:0000256" key="1">
    <source>
        <dbReference type="ARBA" id="ARBA00004191"/>
    </source>
</evidence>
<evidence type="ECO:0000313" key="8">
    <source>
        <dbReference type="Proteomes" id="UP000076154"/>
    </source>
</evidence>
<gene>
    <name evidence="7" type="primary">abh3_3</name>
    <name evidence="7" type="ORF">Hypma_014183</name>
</gene>
<keyword evidence="4 6" id="KW-0964">Secreted</keyword>
<dbReference type="GO" id="GO:0009277">
    <property type="term" value="C:fungal-type cell wall"/>
    <property type="evidence" value="ECO:0007669"/>
    <property type="project" value="InterPro"/>
</dbReference>
<evidence type="ECO:0000256" key="3">
    <source>
        <dbReference type="ARBA" id="ARBA00022512"/>
    </source>
</evidence>
<organism evidence="7 8">
    <name type="scientific">Hypsizygus marmoreus</name>
    <name type="common">White beech mushroom</name>
    <name type="synonym">Agaricus marmoreus</name>
    <dbReference type="NCBI Taxonomy" id="39966"/>
    <lineage>
        <taxon>Eukaryota</taxon>
        <taxon>Fungi</taxon>
        <taxon>Dikarya</taxon>
        <taxon>Basidiomycota</taxon>
        <taxon>Agaricomycotina</taxon>
        <taxon>Agaricomycetes</taxon>
        <taxon>Agaricomycetidae</taxon>
        <taxon>Agaricales</taxon>
        <taxon>Tricholomatineae</taxon>
        <taxon>Lyophyllaceae</taxon>
        <taxon>Hypsizygus</taxon>
    </lineage>
</organism>
<accession>A0A369KDH2</accession>
<dbReference type="Pfam" id="PF01185">
    <property type="entry name" value="Hydrophobin"/>
    <property type="match status" value="1"/>
</dbReference>
<comment type="subcellular location">
    <subcellularLocation>
        <location evidence="1 6">Secreted</location>
        <location evidence="1 6">Cell wall</location>
    </subcellularLocation>
</comment>
<evidence type="ECO:0000256" key="6">
    <source>
        <dbReference type="RuleBase" id="RU365009"/>
    </source>
</evidence>
<evidence type="ECO:0000256" key="4">
    <source>
        <dbReference type="ARBA" id="ARBA00022525"/>
    </source>
</evidence>
<evidence type="ECO:0000313" key="7">
    <source>
        <dbReference type="EMBL" id="RDB29813.1"/>
    </source>
</evidence>
<dbReference type="Proteomes" id="UP000076154">
    <property type="component" value="Unassembled WGS sequence"/>
</dbReference>
<keyword evidence="5 6" id="KW-1015">Disulfide bond</keyword>
<name>A0A369KDH2_HYPMA</name>
<evidence type="ECO:0000256" key="5">
    <source>
        <dbReference type="ARBA" id="ARBA00023157"/>
    </source>
</evidence>
<dbReference type="GO" id="GO:0005199">
    <property type="term" value="F:structural constituent of cell wall"/>
    <property type="evidence" value="ECO:0007669"/>
    <property type="project" value="InterPro"/>
</dbReference>
<dbReference type="AlphaFoldDB" id="A0A369KDH2"/>
<evidence type="ECO:0000256" key="2">
    <source>
        <dbReference type="ARBA" id="ARBA00010446"/>
    </source>
</evidence>